<dbReference type="EMBL" id="KI659361">
    <property type="protein sequence ID" value="ETN79753.1"/>
    <property type="molecule type" value="Genomic_DNA"/>
</dbReference>
<evidence type="ECO:0000313" key="2">
    <source>
        <dbReference type="EMBL" id="ETN79753.1"/>
    </source>
</evidence>
<name>W2TD68_NECAM</name>
<dbReference type="GO" id="GO:0006108">
    <property type="term" value="P:malate metabolic process"/>
    <property type="evidence" value="ECO:0007669"/>
    <property type="project" value="TreeGrafter"/>
</dbReference>
<dbReference type="FunFam" id="1.10.40.30:FF:000002">
    <property type="entry name" value="Fumarate hydratase class II"/>
    <property type="match status" value="1"/>
</dbReference>
<accession>W2TD68</accession>
<dbReference type="Pfam" id="PF10415">
    <property type="entry name" value="FumaraseC_C"/>
    <property type="match status" value="1"/>
</dbReference>
<dbReference type="PANTHER" id="PTHR11444:SF1">
    <property type="entry name" value="FUMARATE HYDRATASE, MITOCHONDRIAL"/>
    <property type="match status" value="1"/>
</dbReference>
<dbReference type="InterPro" id="IPR005677">
    <property type="entry name" value="Fum_hydII"/>
</dbReference>
<keyword evidence="3" id="KW-1185">Reference proteome</keyword>
<dbReference type="GO" id="GO:0006106">
    <property type="term" value="P:fumarate metabolic process"/>
    <property type="evidence" value="ECO:0007669"/>
    <property type="project" value="InterPro"/>
</dbReference>
<dbReference type="InterPro" id="IPR018951">
    <property type="entry name" value="Fumarase_C_C"/>
</dbReference>
<dbReference type="PANTHER" id="PTHR11444">
    <property type="entry name" value="ASPARTATEAMMONIA/ARGININOSUCCINATE/ADENYLOSUCCINATE LYASE"/>
    <property type="match status" value="1"/>
</dbReference>
<reference evidence="3" key="1">
    <citation type="journal article" date="2014" name="Nat. Genet.">
        <title>Genome of the human hookworm Necator americanus.</title>
        <authorList>
            <person name="Tang Y.T."/>
            <person name="Gao X."/>
            <person name="Rosa B.A."/>
            <person name="Abubucker S."/>
            <person name="Hallsworth-Pepin K."/>
            <person name="Martin J."/>
            <person name="Tyagi R."/>
            <person name="Heizer E."/>
            <person name="Zhang X."/>
            <person name="Bhonagiri-Palsikar V."/>
            <person name="Minx P."/>
            <person name="Warren W.C."/>
            <person name="Wang Q."/>
            <person name="Zhan B."/>
            <person name="Hotez P.J."/>
            <person name="Sternberg P.W."/>
            <person name="Dougall A."/>
            <person name="Gaze S.T."/>
            <person name="Mulvenna J."/>
            <person name="Sotillo J."/>
            <person name="Ranganathan S."/>
            <person name="Rabelo E.M."/>
            <person name="Wilson R.K."/>
            <person name="Felgner P.L."/>
            <person name="Bethony J."/>
            <person name="Hawdon J.M."/>
            <person name="Gasser R.B."/>
            <person name="Loukas A."/>
            <person name="Mitreva M."/>
        </authorList>
    </citation>
    <scope>NUCLEOTIDE SEQUENCE [LARGE SCALE GENOMIC DNA]</scope>
</reference>
<organism evidence="2 3">
    <name type="scientific">Necator americanus</name>
    <name type="common">Human hookworm</name>
    <dbReference type="NCBI Taxonomy" id="51031"/>
    <lineage>
        <taxon>Eukaryota</taxon>
        <taxon>Metazoa</taxon>
        <taxon>Ecdysozoa</taxon>
        <taxon>Nematoda</taxon>
        <taxon>Chromadorea</taxon>
        <taxon>Rhabditida</taxon>
        <taxon>Rhabditina</taxon>
        <taxon>Rhabditomorpha</taxon>
        <taxon>Strongyloidea</taxon>
        <taxon>Ancylostomatidae</taxon>
        <taxon>Bunostominae</taxon>
        <taxon>Necator</taxon>
    </lineage>
</organism>
<dbReference type="KEGG" id="nai:NECAME_02576"/>
<dbReference type="AlphaFoldDB" id="W2TD68"/>
<evidence type="ECO:0000313" key="3">
    <source>
        <dbReference type="Proteomes" id="UP000053676"/>
    </source>
</evidence>
<dbReference type="OrthoDB" id="1738025at2759"/>
<proteinExistence type="predicted"/>
<evidence type="ECO:0000259" key="1">
    <source>
        <dbReference type="Pfam" id="PF10415"/>
    </source>
</evidence>
<dbReference type="GO" id="GO:0004333">
    <property type="term" value="F:fumarate hydratase activity"/>
    <property type="evidence" value="ECO:0007669"/>
    <property type="project" value="InterPro"/>
</dbReference>
<dbReference type="STRING" id="51031.W2TD68"/>
<dbReference type="GO" id="GO:0005739">
    <property type="term" value="C:mitochondrion"/>
    <property type="evidence" value="ECO:0007669"/>
    <property type="project" value="TreeGrafter"/>
</dbReference>
<sequence length="152" mass="17294">MPGKVNPTQCETLTLLSDAAVSFSVNCLDGIKANRERIAKLMRESLMLVTALNPHIGYDKSSKIAKTAYKNGTTLREEAINLGILTGEQFDRWFVGPASKEYLKTLHQELTRKGFMKALATFYDFLRVNMDSGKRVAIWVEFMCSQWVHWRS</sequence>
<feature type="domain" description="Fumarase C C-terminal" evidence="1">
    <location>
        <begin position="48"/>
        <end position="94"/>
    </location>
</feature>
<dbReference type="InterPro" id="IPR008948">
    <property type="entry name" value="L-Aspartase-like"/>
</dbReference>
<dbReference type="Gene3D" id="1.10.40.30">
    <property type="entry name" value="Fumarase/aspartase (C-terminal domain)"/>
    <property type="match status" value="1"/>
</dbReference>
<dbReference type="Gene3D" id="1.20.200.10">
    <property type="entry name" value="Fumarase/aspartase (Central domain)"/>
    <property type="match status" value="1"/>
</dbReference>
<gene>
    <name evidence="2" type="ORF">NECAME_02576</name>
</gene>
<dbReference type="Proteomes" id="UP000053676">
    <property type="component" value="Unassembled WGS sequence"/>
</dbReference>
<dbReference type="GO" id="GO:0006099">
    <property type="term" value="P:tricarboxylic acid cycle"/>
    <property type="evidence" value="ECO:0007669"/>
    <property type="project" value="InterPro"/>
</dbReference>
<dbReference type="SUPFAM" id="SSF48557">
    <property type="entry name" value="L-aspartase-like"/>
    <property type="match status" value="1"/>
</dbReference>
<protein>
    <recommendedName>
        <fullName evidence="1">Fumarase C C-terminal domain-containing protein</fullName>
    </recommendedName>
</protein>